<evidence type="ECO:0000256" key="6">
    <source>
        <dbReference type="ARBA" id="ARBA00023027"/>
    </source>
</evidence>
<evidence type="ECO:0000259" key="10">
    <source>
        <dbReference type="PROSITE" id="PS50263"/>
    </source>
</evidence>
<protein>
    <recommendedName>
        <fullName evidence="7 8">Glutamine-dependent NAD(+) synthetase</fullName>
        <ecNumber evidence="7 8">6.3.5.1</ecNumber>
    </recommendedName>
    <alternativeName>
        <fullName evidence="7 8">NAD(+) synthase [glutamine-hydrolyzing]</fullName>
    </alternativeName>
</protein>
<dbReference type="KEGG" id="tsu:Tresu_1801"/>
<dbReference type="InterPro" id="IPR003010">
    <property type="entry name" value="C-N_Hydrolase"/>
</dbReference>
<dbReference type="UniPathway" id="UPA00253">
    <property type="reaction ID" value="UER00334"/>
</dbReference>
<dbReference type="SUPFAM" id="SSF56317">
    <property type="entry name" value="Carbon-nitrogen hydrolase"/>
    <property type="match status" value="1"/>
</dbReference>
<dbReference type="PANTHER" id="PTHR23090:SF9">
    <property type="entry name" value="GLUTAMINE-DEPENDENT NAD(+) SYNTHETASE"/>
    <property type="match status" value="1"/>
</dbReference>
<feature type="binding site" evidence="7">
    <location>
        <begin position="365"/>
        <end position="372"/>
    </location>
    <ligand>
        <name>ATP</name>
        <dbReference type="ChEBI" id="CHEBI:30616"/>
    </ligand>
</feature>
<keyword evidence="3 7" id="KW-0436">Ligase</keyword>
<dbReference type="InterPro" id="IPR014445">
    <property type="entry name" value="Gln-dep_NAD_synthase"/>
</dbReference>
<dbReference type="InterPro" id="IPR014729">
    <property type="entry name" value="Rossmann-like_a/b/a_fold"/>
</dbReference>
<dbReference type="NCBIfam" id="TIGR00552">
    <property type="entry name" value="nadE"/>
    <property type="match status" value="1"/>
</dbReference>
<evidence type="ECO:0000256" key="4">
    <source>
        <dbReference type="ARBA" id="ARBA00022741"/>
    </source>
</evidence>
<name>F2NVW5_TRES6</name>
<dbReference type="InterPro" id="IPR003694">
    <property type="entry name" value="NAD_synthase"/>
</dbReference>
<dbReference type="GO" id="GO:0003952">
    <property type="term" value="F:NAD+ synthase (glutamine-hydrolyzing) activity"/>
    <property type="evidence" value="ECO:0007669"/>
    <property type="project" value="UniProtKB-UniRule"/>
</dbReference>
<keyword evidence="4 7" id="KW-0547">Nucleotide-binding</keyword>
<dbReference type="InterPro" id="IPR036526">
    <property type="entry name" value="C-N_Hydrolase_sf"/>
</dbReference>
<comment type="catalytic activity">
    <reaction evidence="7 8">
        <text>deamido-NAD(+) + L-glutamine + ATP + H2O = L-glutamate + AMP + diphosphate + NAD(+) + H(+)</text>
        <dbReference type="Rhea" id="RHEA:24384"/>
        <dbReference type="ChEBI" id="CHEBI:15377"/>
        <dbReference type="ChEBI" id="CHEBI:15378"/>
        <dbReference type="ChEBI" id="CHEBI:29985"/>
        <dbReference type="ChEBI" id="CHEBI:30616"/>
        <dbReference type="ChEBI" id="CHEBI:33019"/>
        <dbReference type="ChEBI" id="CHEBI:57540"/>
        <dbReference type="ChEBI" id="CHEBI:58359"/>
        <dbReference type="ChEBI" id="CHEBI:58437"/>
        <dbReference type="ChEBI" id="CHEBI:456215"/>
        <dbReference type="EC" id="6.3.5.1"/>
    </reaction>
</comment>
<comment type="function">
    <text evidence="7">Catalyzes the ATP-dependent amidation of deamido-NAD to form NAD. Uses L-glutamine as a nitrogen source.</text>
</comment>
<dbReference type="GO" id="GO:0004359">
    <property type="term" value="F:glutaminase activity"/>
    <property type="evidence" value="ECO:0007669"/>
    <property type="project" value="InterPro"/>
</dbReference>
<keyword evidence="6 7" id="KW-0520">NAD</keyword>
<feature type="binding site" evidence="7">
    <location>
        <position position="480"/>
    </location>
    <ligand>
        <name>deamido-NAD(+)</name>
        <dbReference type="ChEBI" id="CHEBI:58437"/>
        <note>ligand shared between two neighboring subunits</note>
    </ligand>
</feature>
<dbReference type="GO" id="GO:0005737">
    <property type="term" value="C:cytoplasm"/>
    <property type="evidence" value="ECO:0007669"/>
    <property type="project" value="InterPro"/>
</dbReference>
<dbReference type="CDD" id="cd07570">
    <property type="entry name" value="GAT_Gln-NAD-synth"/>
    <property type="match status" value="1"/>
</dbReference>
<feature type="binding site" evidence="7">
    <location>
        <position position="475"/>
    </location>
    <ligand>
        <name>ATP</name>
        <dbReference type="ChEBI" id="CHEBI:30616"/>
    </ligand>
</feature>
<dbReference type="InterPro" id="IPR041856">
    <property type="entry name" value="NAD+_synth_C"/>
</dbReference>
<dbReference type="FunFam" id="1.10.10.1140:FF:000001">
    <property type="entry name" value="Glutamine-dependent NAD(+) synthetase"/>
    <property type="match status" value="1"/>
</dbReference>
<sequence>MNYGFFRVASVSPSLSVADCNFNSKQIIELVKKAQDKKIKLLVFPELSICAYTCADLFTQKTLQEECYIVLKNICEETKNCNILFCVGLPVELDSERFNCAAFVFKGKVLALIPKSFIPNYSEFYESRWFASFSENTVKQISLCKGLEDIPFGTDIFIQDENDSSIKISAELCEDLWVPFSPSTRHALNGATIIANLSASNEVAGKAEYRRILVTGHSAKTVSAYIYANASHDESSTDMIFSGHSIIAANGAIKAESGLFENTQEFLIADIDLEKLTQDRIKSTTFSRSTSFAKSEYKTIFVSGLQQEHFADNIDEQLYEKIDLHPFVPSDIQKRKERCFSIIEMQSEGLAKRLRHIHAQGAVIGLSGGLDSTLALLVCARAFDKCNISREKIFSITMPAFGTTDRTFNNACLLAKEMGTTLKEINIKDAVIQHFKDIGQDINTHDVTYENCQARERTQVLMDFANKCNGIVIGTGDLSELALGWCTYNGDQMSMYGVNSSIPKTLVRHLVSWFADEAFEKGNKNLSDVLNDILATPVSPELLPPSEGKISQKTEEIVGPYELHDFFLYYVLRWGFSPRKIYFLAQKAFLGKEDKATKTIYTKEIILKWLKNFYKRFFSQQFKRSCMPDGAKVGTVNLSPRGDWRMPSDASAQIWIKEIEKC</sequence>
<dbReference type="Proteomes" id="UP000006852">
    <property type="component" value="Chromosome"/>
</dbReference>
<comment type="similarity">
    <text evidence="2 7 8">In the C-terminal section; belongs to the NAD synthetase family.</text>
</comment>
<reference evidence="12" key="2">
    <citation type="submission" date="2011-04" db="EMBL/GenBank/DDBJ databases">
        <title>The complete genome of chromosome of Treponema succinifaciens DSM 2489.</title>
        <authorList>
            <person name="Lucas S."/>
            <person name="Copeland A."/>
            <person name="Lapidus A."/>
            <person name="Bruce D."/>
            <person name="Goodwin L."/>
            <person name="Pitluck S."/>
            <person name="Peters L."/>
            <person name="Kyrpides N."/>
            <person name="Mavromatis K."/>
            <person name="Ivanova N."/>
            <person name="Ovchinnikova G."/>
            <person name="Teshima H."/>
            <person name="Detter J.C."/>
            <person name="Tapia R."/>
            <person name="Han C."/>
            <person name="Land M."/>
            <person name="Hauser L."/>
            <person name="Markowitz V."/>
            <person name="Cheng J.-F."/>
            <person name="Hugenholtz P."/>
            <person name="Woyke T."/>
            <person name="Wu D."/>
            <person name="Gronow S."/>
            <person name="Wellnitz S."/>
            <person name="Brambilla E."/>
            <person name="Klenk H.-P."/>
            <person name="Eisen J.A."/>
        </authorList>
    </citation>
    <scope>NUCLEOTIDE SEQUENCE [LARGE SCALE GENOMIC DNA]</scope>
    <source>
        <strain evidence="12">ATCC 33096 / DSM 2489 / 6091</strain>
    </source>
</reference>
<dbReference type="eggNOG" id="COG0388">
    <property type="taxonomic scope" value="Bacteria"/>
</dbReference>
<feature type="domain" description="CN hydrolase" evidence="10">
    <location>
        <begin position="6"/>
        <end position="273"/>
    </location>
</feature>
<dbReference type="GO" id="GO:0008795">
    <property type="term" value="F:NAD+ synthase activity"/>
    <property type="evidence" value="ECO:0007669"/>
    <property type="project" value="UniProtKB-UniRule"/>
</dbReference>
<dbReference type="eggNOG" id="COG0171">
    <property type="taxonomic scope" value="Bacteria"/>
</dbReference>
<dbReference type="PANTHER" id="PTHR23090">
    <property type="entry name" value="NH 3 /GLUTAMINE-DEPENDENT NAD + SYNTHETASE"/>
    <property type="match status" value="1"/>
</dbReference>
<evidence type="ECO:0000313" key="11">
    <source>
        <dbReference type="EMBL" id="AEB14692.1"/>
    </source>
</evidence>
<reference evidence="11 12" key="1">
    <citation type="journal article" date="2011" name="Stand. Genomic Sci.">
        <title>Complete genome sequence of Treponema succinifaciens type strain (6091).</title>
        <authorList>
            <person name="Han C."/>
            <person name="Gronow S."/>
            <person name="Teshima H."/>
            <person name="Lapidus A."/>
            <person name="Nolan M."/>
            <person name="Lucas S."/>
            <person name="Hammon N."/>
            <person name="Deshpande S."/>
            <person name="Cheng J.F."/>
            <person name="Zeytun A."/>
            <person name="Tapia R."/>
            <person name="Goodwin L."/>
            <person name="Pitluck S."/>
            <person name="Liolios K."/>
            <person name="Pagani I."/>
            <person name="Ivanova N."/>
            <person name="Mavromatis K."/>
            <person name="Mikhailova N."/>
            <person name="Huntemann M."/>
            <person name="Pati A."/>
            <person name="Chen A."/>
            <person name="Palaniappan K."/>
            <person name="Land M."/>
            <person name="Hauser L."/>
            <person name="Brambilla E.M."/>
            <person name="Rohde M."/>
            <person name="Goker M."/>
            <person name="Woyke T."/>
            <person name="Bristow J."/>
            <person name="Eisen J.A."/>
            <person name="Markowitz V."/>
            <person name="Hugenholtz P."/>
            <person name="Kyrpides N.C."/>
            <person name="Klenk H.P."/>
            <person name="Detter J.C."/>
        </authorList>
    </citation>
    <scope>NUCLEOTIDE SEQUENCE [LARGE SCALE GENOMIC DNA]</scope>
    <source>
        <strain evidence="12">ATCC 33096 / DSM 2489 / 6091</strain>
    </source>
</reference>
<comment type="pathway">
    <text evidence="1 7 8">Cofactor biosynthesis; NAD(+) biosynthesis; NAD(+) from deamido-NAD(+) (L-Gln route): step 1/1.</text>
</comment>
<feature type="binding site" evidence="7">
    <location>
        <position position="623"/>
    </location>
    <ligand>
        <name>deamido-NAD(+)</name>
        <dbReference type="ChEBI" id="CHEBI:58437"/>
        <note>ligand shared between two neighboring subunits</note>
    </ligand>
</feature>
<evidence type="ECO:0000256" key="8">
    <source>
        <dbReference type="PIRNR" id="PIRNR006630"/>
    </source>
</evidence>
<feature type="binding site" evidence="7">
    <location>
        <begin position="485"/>
        <end position="488"/>
    </location>
    <ligand>
        <name>deamido-NAD(+)</name>
        <dbReference type="ChEBI" id="CHEBI:58437"/>
        <note>ligand shared between two neighboring subunits</note>
    </ligand>
</feature>
<dbReference type="Pfam" id="PF02540">
    <property type="entry name" value="NAD_synthase"/>
    <property type="match status" value="1"/>
</dbReference>
<dbReference type="InterPro" id="IPR022310">
    <property type="entry name" value="NAD/GMP_synthase"/>
</dbReference>
<organism evidence="11 12">
    <name type="scientific">Treponema succinifaciens (strain ATCC 33096 / DSM 2489 / 6091)</name>
    <dbReference type="NCBI Taxonomy" id="869209"/>
    <lineage>
        <taxon>Bacteria</taxon>
        <taxon>Pseudomonadati</taxon>
        <taxon>Spirochaetota</taxon>
        <taxon>Spirochaetia</taxon>
        <taxon>Spirochaetales</taxon>
        <taxon>Treponemataceae</taxon>
        <taxon>Treponema</taxon>
    </lineage>
</organism>
<feature type="active site" description="Proton acceptor; for glutaminase activity" evidence="7">
    <location>
        <position position="46"/>
    </location>
</feature>
<dbReference type="STRING" id="869209.Tresu_1801"/>
<feature type="binding site" evidence="7">
    <location>
        <position position="121"/>
    </location>
    <ligand>
        <name>L-glutamine</name>
        <dbReference type="ChEBI" id="CHEBI:58359"/>
    </ligand>
</feature>
<feature type="active site" description="For glutaminase activity" evidence="7">
    <location>
        <position position="115"/>
    </location>
</feature>
<evidence type="ECO:0000313" key="12">
    <source>
        <dbReference type="Proteomes" id="UP000006852"/>
    </source>
</evidence>
<dbReference type="GO" id="GO:0009435">
    <property type="term" value="P:NAD+ biosynthetic process"/>
    <property type="evidence" value="ECO:0007669"/>
    <property type="project" value="UniProtKB-UniRule"/>
</dbReference>
<feature type="active site" description="Nucleophile; for glutaminase activity" evidence="7">
    <location>
        <position position="173"/>
    </location>
</feature>
<evidence type="ECO:0000256" key="3">
    <source>
        <dbReference type="ARBA" id="ARBA00022598"/>
    </source>
</evidence>
<evidence type="ECO:0000256" key="5">
    <source>
        <dbReference type="ARBA" id="ARBA00022840"/>
    </source>
</evidence>
<dbReference type="HAMAP" id="MF_02090">
    <property type="entry name" value="NadE_glutamine_dep"/>
    <property type="match status" value="1"/>
</dbReference>
<dbReference type="GO" id="GO:0005524">
    <property type="term" value="F:ATP binding"/>
    <property type="evidence" value="ECO:0007669"/>
    <property type="project" value="UniProtKB-UniRule"/>
</dbReference>
<feature type="binding site" evidence="7">
    <location>
        <position position="200"/>
    </location>
    <ligand>
        <name>L-glutamine</name>
        <dbReference type="ChEBI" id="CHEBI:58359"/>
    </ligand>
</feature>
<comment type="similarity">
    <text evidence="9">Belongs to the NAD synthetase family.</text>
</comment>
<dbReference type="AlphaFoldDB" id="F2NVW5"/>
<dbReference type="EMBL" id="CP002631">
    <property type="protein sequence ID" value="AEB14692.1"/>
    <property type="molecule type" value="Genomic_DNA"/>
</dbReference>
<dbReference type="OrthoDB" id="9803818at2"/>
<dbReference type="EC" id="6.3.5.1" evidence="7 8"/>
<evidence type="ECO:0000256" key="1">
    <source>
        <dbReference type="ARBA" id="ARBA00005188"/>
    </source>
</evidence>
<dbReference type="CDD" id="cd00553">
    <property type="entry name" value="NAD_synthase"/>
    <property type="match status" value="1"/>
</dbReference>
<dbReference type="PIRSF" id="PIRSF006630">
    <property type="entry name" value="NADS_GAT"/>
    <property type="match status" value="1"/>
</dbReference>
<feature type="binding site" evidence="7">
    <location>
        <position position="451"/>
    </location>
    <ligand>
        <name>deamido-NAD(+)</name>
        <dbReference type="ChEBI" id="CHEBI:58437"/>
        <note>ligand shared between two neighboring subunits</note>
    </ligand>
</feature>
<evidence type="ECO:0000256" key="7">
    <source>
        <dbReference type="HAMAP-Rule" id="MF_02090"/>
    </source>
</evidence>
<dbReference type="PROSITE" id="PS50263">
    <property type="entry name" value="CN_HYDROLASE"/>
    <property type="match status" value="1"/>
</dbReference>
<dbReference type="NCBIfam" id="NF002730">
    <property type="entry name" value="PRK02628.1"/>
    <property type="match status" value="1"/>
</dbReference>
<feature type="binding site" evidence="7">
    <location>
        <position position="206"/>
    </location>
    <ligand>
        <name>L-glutamine</name>
        <dbReference type="ChEBI" id="CHEBI:58359"/>
    </ligand>
</feature>
<dbReference type="SUPFAM" id="SSF52402">
    <property type="entry name" value="Adenine nucleotide alpha hydrolases-like"/>
    <property type="match status" value="1"/>
</dbReference>
<keyword evidence="12" id="KW-1185">Reference proteome</keyword>
<dbReference type="Gene3D" id="3.40.50.620">
    <property type="entry name" value="HUPs"/>
    <property type="match status" value="1"/>
</dbReference>
<keyword evidence="5 7" id="KW-0067">ATP-binding</keyword>
<dbReference type="HOGENOM" id="CLU_025662_0_0_12"/>
<dbReference type="RefSeq" id="WP_013701973.1">
    <property type="nucleotide sequence ID" value="NC_015385.1"/>
</dbReference>
<proteinExistence type="inferred from homology"/>
<accession>F2NVW5</accession>
<gene>
    <name evidence="7" type="primary">nadE</name>
    <name evidence="11" type="ordered locus">Tresu_1801</name>
</gene>
<dbReference type="Pfam" id="PF00795">
    <property type="entry name" value="CN_hydrolase"/>
    <property type="match status" value="1"/>
</dbReference>
<evidence type="ECO:0000256" key="9">
    <source>
        <dbReference type="RuleBase" id="RU003811"/>
    </source>
</evidence>
<evidence type="ECO:0000256" key="2">
    <source>
        <dbReference type="ARBA" id="ARBA00007145"/>
    </source>
</evidence>
<dbReference type="Gene3D" id="1.10.10.1140">
    <property type="entry name" value="Glutamine-dependent NAD+ synthetase, C-terminal domain"/>
    <property type="match status" value="1"/>
</dbReference>
<dbReference type="Gene3D" id="3.60.110.10">
    <property type="entry name" value="Carbon-nitrogen hydrolase"/>
    <property type="match status" value="1"/>
</dbReference>
<dbReference type="GeneID" id="302998942"/>